<feature type="non-terminal residue" evidence="3">
    <location>
        <position position="204"/>
    </location>
</feature>
<dbReference type="PANTHER" id="PTHR13802">
    <property type="entry name" value="MUCIN 4-RELATED"/>
    <property type="match status" value="1"/>
</dbReference>
<dbReference type="OrthoDB" id="4405280at2759"/>
<dbReference type="SMART" id="SM00539">
    <property type="entry name" value="NIDO"/>
    <property type="match status" value="1"/>
</dbReference>
<organism evidence="3 4">
    <name type="scientific">Aquarana catesbeiana</name>
    <name type="common">American bullfrog</name>
    <name type="synonym">Rana catesbeiana</name>
    <dbReference type="NCBI Taxonomy" id="8400"/>
    <lineage>
        <taxon>Eukaryota</taxon>
        <taxon>Metazoa</taxon>
        <taxon>Chordata</taxon>
        <taxon>Craniata</taxon>
        <taxon>Vertebrata</taxon>
        <taxon>Euteleostomi</taxon>
        <taxon>Amphibia</taxon>
        <taxon>Batrachia</taxon>
        <taxon>Anura</taxon>
        <taxon>Neobatrachia</taxon>
        <taxon>Ranoidea</taxon>
        <taxon>Ranidae</taxon>
        <taxon>Aquarana</taxon>
    </lineage>
</organism>
<dbReference type="PANTHER" id="PTHR13802:SF52">
    <property type="entry name" value="MUCIN-4"/>
    <property type="match status" value="1"/>
</dbReference>
<dbReference type="PROSITE" id="PS51220">
    <property type="entry name" value="NIDO"/>
    <property type="match status" value="1"/>
</dbReference>
<name>A0A2G9QDY1_AQUCT</name>
<keyword evidence="1" id="KW-1015">Disulfide bond</keyword>
<dbReference type="GO" id="GO:0007160">
    <property type="term" value="P:cell-matrix adhesion"/>
    <property type="evidence" value="ECO:0007669"/>
    <property type="project" value="InterPro"/>
</dbReference>
<evidence type="ECO:0000256" key="1">
    <source>
        <dbReference type="ARBA" id="ARBA00023157"/>
    </source>
</evidence>
<feature type="domain" description="NIDO" evidence="2">
    <location>
        <begin position="1"/>
        <end position="177"/>
    </location>
</feature>
<feature type="non-terminal residue" evidence="3">
    <location>
        <position position="1"/>
    </location>
</feature>
<dbReference type="GO" id="GO:0005176">
    <property type="term" value="F:ErbB-2 class receptor binding"/>
    <property type="evidence" value="ECO:0007669"/>
    <property type="project" value="TreeGrafter"/>
</dbReference>
<dbReference type="Pfam" id="PF06119">
    <property type="entry name" value="NIDO"/>
    <property type="match status" value="1"/>
</dbReference>
<evidence type="ECO:0000313" key="3">
    <source>
        <dbReference type="EMBL" id="PIO13798.1"/>
    </source>
</evidence>
<dbReference type="InterPro" id="IPR003886">
    <property type="entry name" value="NIDO_dom"/>
</dbReference>
<evidence type="ECO:0000313" key="4">
    <source>
        <dbReference type="Proteomes" id="UP000228934"/>
    </source>
</evidence>
<accession>A0A2G9QDY1</accession>
<sequence length="204" mass="23536">AFWADVDVSGFGDIFYQAYDFQSSNVNTTFKESLESTVAAYFNLTQFKALWALKITWDNVPPFTSGIYNSKAYWNTQVNNTNTFQVILVTDGIYSFALILFDDGGMKWIFNALPTFHLPKMGYHSGIPSARNVNNFPAFNDPQTDTSVSIKQRYRPDQYIGYNTGKKGRWAYRLDSNSQSTINSRLQCLQWYYKEEIPYWLSST</sequence>
<dbReference type="EMBL" id="KZ020312">
    <property type="protein sequence ID" value="PIO13798.1"/>
    <property type="molecule type" value="Genomic_DNA"/>
</dbReference>
<dbReference type="InterPro" id="IPR051495">
    <property type="entry name" value="Epithelial_Barrier/Signaling"/>
</dbReference>
<reference evidence="4" key="1">
    <citation type="journal article" date="2017" name="Nat. Commun.">
        <title>The North American bullfrog draft genome provides insight into hormonal regulation of long noncoding RNA.</title>
        <authorList>
            <person name="Hammond S.A."/>
            <person name="Warren R.L."/>
            <person name="Vandervalk B.P."/>
            <person name="Kucuk E."/>
            <person name="Khan H."/>
            <person name="Gibb E.A."/>
            <person name="Pandoh P."/>
            <person name="Kirk H."/>
            <person name="Zhao Y."/>
            <person name="Jones M."/>
            <person name="Mungall A.J."/>
            <person name="Coope R."/>
            <person name="Pleasance S."/>
            <person name="Moore R.A."/>
            <person name="Holt R.A."/>
            <person name="Round J.M."/>
            <person name="Ohora S."/>
            <person name="Walle B.V."/>
            <person name="Veldhoen N."/>
            <person name="Helbing C.C."/>
            <person name="Birol I."/>
        </authorList>
    </citation>
    <scope>NUCLEOTIDE SEQUENCE [LARGE SCALE GENOMIC DNA]</scope>
</reference>
<evidence type="ECO:0000259" key="2">
    <source>
        <dbReference type="PROSITE" id="PS51220"/>
    </source>
</evidence>
<proteinExistence type="predicted"/>
<dbReference type="Proteomes" id="UP000228934">
    <property type="component" value="Unassembled WGS sequence"/>
</dbReference>
<gene>
    <name evidence="3" type="ORF">AB205_0213830</name>
</gene>
<protein>
    <recommendedName>
        <fullName evidence="2">NIDO domain-containing protein</fullName>
    </recommendedName>
</protein>
<keyword evidence="4" id="KW-1185">Reference proteome</keyword>
<dbReference type="AlphaFoldDB" id="A0A2G9QDY1"/>